<dbReference type="InterPro" id="IPR001431">
    <property type="entry name" value="Pept_M16_Zn_BS"/>
</dbReference>
<evidence type="ECO:0000256" key="2">
    <source>
        <dbReference type="ARBA" id="ARBA00007261"/>
    </source>
</evidence>
<dbReference type="PANTHER" id="PTHR11851:SF49">
    <property type="entry name" value="MITOCHONDRIAL-PROCESSING PEPTIDASE SUBUNIT ALPHA"/>
    <property type="match status" value="1"/>
</dbReference>
<dbReference type="SUPFAM" id="SSF63411">
    <property type="entry name" value="LuxS/MPP-like metallohydrolase"/>
    <property type="match status" value="2"/>
</dbReference>
<evidence type="ECO:0000259" key="4">
    <source>
        <dbReference type="Pfam" id="PF00675"/>
    </source>
</evidence>
<feature type="domain" description="Peptidase M16 C-terminal" evidence="5">
    <location>
        <begin position="178"/>
        <end position="354"/>
    </location>
</feature>
<reference evidence="6 7" key="1">
    <citation type="submission" date="2021-03" db="EMBL/GenBank/DDBJ databases">
        <title>Genomic and phenotypic characterization of Chloracidobacterium isolates provides evidence for multiple species.</title>
        <authorList>
            <person name="Saini M.K."/>
            <person name="Costas A.M.G."/>
            <person name="Tank M."/>
            <person name="Bryant D.A."/>
        </authorList>
    </citation>
    <scope>NUCLEOTIDE SEQUENCE [LARGE SCALE GENOMIC DNA]</scope>
    <source>
        <strain evidence="6 7">BV2-C</strain>
    </source>
</reference>
<name>A0ABX8B628_9BACT</name>
<organism evidence="6 7">
    <name type="scientific">Chloracidobacterium validum</name>
    <dbReference type="NCBI Taxonomy" id="2821543"/>
    <lineage>
        <taxon>Bacteria</taxon>
        <taxon>Pseudomonadati</taxon>
        <taxon>Acidobacteriota</taxon>
        <taxon>Terriglobia</taxon>
        <taxon>Terriglobales</taxon>
        <taxon>Acidobacteriaceae</taxon>
        <taxon>Chloracidobacterium</taxon>
    </lineage>
</organism>
<keyword evidence="7" id="KW-1185">Reference proteome</keyword>
<dbReference type="InterPro" id="IPR007863">
    <property type="entry name" value="Peptidase_M16_C"/>
</dbReference>
<dbReference type="InterPro" id="IPR050361">
    <property type="entry name" value="MPP/UQCRC_Complex"/>
</dbReference>
<comment type="cofactor">
    <cofactor evidence="1">
        <name>Zn(2+)</name>
        <dbReference type="ChEBI" id="CHEBI:29105"/>
    </cofactor>
</comment>
<evidence type="ECO:0000256" key="3">
    <source>
        <dbReference type="RuleBase" id="RU004447"/>
    </source>
</evidence>
<dbReference type="Pfam" id="PF00675">
    <property type="entry name" value="Peptidase_M16"/>
    <property type="match status" value="1"/>
</dbReference>
<gene>
    <name evidence="6" type="ORF">J8C06_08690</name>
</gene>
<dbReference type="EMBL" id="CP072648">
    <property type="protein sequence ID" value="QUW02426.1"/>
    <property type="molecule type" value="Genomic_DNA"/>
</dbReference>
<comment type="similarity">
    <text evidence="2 3">Belongs to the peptidase M16 family.</text>
</comment>
<evidence type="ECO:0000313" key="7">
    <source>
        <dbReference type="Proteomes" id="UP000676506"/>
    </source>
</evidence>
<dbReference type="PROSITE" id="PS00143">
    <property type="entry name" value="INSULINASE"/>
    <property type="match status" value="1"/>
</dbReference>
<accession>A0ABX8B628</accession>
<dbReference type="Proteomes" id="UP000676506">
    <property type="component" value="Chromosome 1"/>
</dbReference>
<dbReference type="PANTHER" id="PTHR11851">
    <property type="entry name" value="METALLOPROTEASE"/>
    <property type="match status" value="1"/>
</dbReference>
<evidence type="ECO:0000313" key="6">
    <source>
        <dbReference type="EMBL" id="QUW02426.1"/>
    </source>
</evidence>
<dbReference type="Gene3D" id="3.30.830.10">
    <property type="entry name" value="Metalloenzyme, LuxS/M16 peptidase-like"/>
    <property type="match status" value="2"/>
</dbReference>
<dbReference type="RefSeq" id="WP_211428316.1">
    <property type="nucleotide sequence ID" value="NZ_CP072648.1"/>
</dbReference>
<dbReference type="InterPro" id="IPR011249">
    <property type="entry name" value="Metalloenz_LuxS/M16"/>
</dbReference>
<evidence type="ECO:0000259" key="5">
    <source>
        <dbReference type="Pfam" id="PF05193"/>
    </source>
</evidence>
<sequence length="431" mass="48972">MTTTPTTSLLTASVQRHVLPNGLTVLVKDVPTHPIVSTMIWYRVGSRNEPAGKTGLSHFLEHMMFKGTQRLAKGEIDHLTLVNGGRNNAFTWMDFTAYYFTFAADRWEVGLEIEADRACNATFDPAEFEAEKQVVLEELQMCLDSPFDALEMEVWATAFRQHPYHVPTIGWREDVERLTVEDMQRYYESHYCPNNATLVVVGDIRPAVALRRIEETFGMLTARLTPEPPHACEPPQRGEKRVIVKKPTPLPRLTIGYHAPEVAHPDSYALHVASMLLSYGRTSRLYRRLQEKDESVTFAAAHYAEHIDPSLFTVSAEIKPDHRLETVEAAITEEIERLANEPPSDLELAKAKRQTEAQFILGNEEILNQAMLLGEYETIACGERIPAEARGYRYLDAYLHQVRQVSAEDIQRVTAAYLHRDNRTTGWLVNP</sequence>
<protein>
    <submittedName>
        <fullName evidence="6">Insulinase family protein</fullName>
    </submittedName>
</protein>
<proteinExistence type="inferred from homology"/>
<feature type="domain" description="Peptidase M16 N-terminal" evidence="4">
    <location>
        <begin position="25"/>
        <end position="169"/>
    </location>
</feature>
<dbReference type="InterPro" id="IPR011765">
    <property type="entry name" value="Pept_M16_N"/>
</dbReference>
<evidence type="ECO:0000256" key="1">
    <source>
        <dbReference type="ARBA" id="ARBA00001947"/>
    </source>
</evidence>
<dbReference type="Pfam" id="PF05193">
    <property type="entry name" value="Peptidase_M16_C"/>
    <property type="match status" value="1"/>
</dbReference>